<evidence type="ECO:0000256" key="8">
    <source>
        <dbReference type="ARBA" id="ARBA00042978"/>
    </source>
</evidence>
<sequence>MTILDQFANCEVLIHIIITINVFYQLKYSGIIIYTMFTRLLSRNNSLLQISTAKYSISSYSCKRGLVCKTPNPMLKIPKKTLQLKNHVCQTSRRYSLLLTVIGGMAARRWWREQTPDMKRRIADAAWAYRQAICKTVTIGLGLIGTFLLYSMELDTRRQVWRLFIFNDQMIEKNADKEVDFILDAMGRCCLLSVEHPTYKRVADITSRILYANSKIELIRNRKWHVVVLDNPMVNAFVMANGFIFVFTGMANLANDDQLSIIIGHELAHCILRHINNFNSVVLAVHVLCMLPITAFLSIALPLSWALLTIALCQFIFYVSVKLAMHRFQEIEADRVGLELAANACVDVTQGYRFWEIMAILNESPKHFWRFWWMQTHPTDISRAHYLFSLIPEAKELQKLAGC</sequence>
<keyword evidence="4 9" id="KW-0862">Zinc</keyword>
<gene>
    <name evidence="12" type="ORF">FWK35_00020367</name>
</gene>
<evidence type="ECO:0000256" key="6">
    <source>
        <dbReference type="ARBA" id="ARBA00038233"/>
    </source>
</evidence>
<evidence type="ECO:0000256" key="1">
    <source>
        <dbReference type="ARBA" id="ARBA00022670"/>
    </source>
</evidence>
<dbReference type="CDD" id="cd07331">
    <property type="entry name" value="M48C_Oma1_like"/>
    <property type="match status" value="1"/>
</dbReference>
<evidence type="ECO:0000256" key="10">
    <source>
        <dbReference type="SAM" id="Phobius"/>
    </source>
</evidence>
<keyword evidence="1 9" id="KW-0645">Protease</keyword>
<name>A0A6G0X5S3_APHCR</name>
<keyword evidence="10" id="KW-0812">Transmembrane</keyword>
<comment type="cofactor">
    <cofactor evidence="9">
        <name>Zn(2+)</name>
        <dbReference type="ChEBI" id="CHEBI:29105"/>
    </cofactor>
    <text evidence="9">Binds 1 zinc ion per subunit.</text>
</comment>
<keyword evidence="10" id="KW-0472">Membrane</keyword>
<evidence type="ECO:0000256" key="4">
    <source>
        <dbReference type="ARBA" id="ARBA00022833"/>
    </source>
</evidence>
<feature type="transmembrane region" description="Helical" evidence="10">
    <location>
        <begin position="275"/>
        <end position="297"/>
    </location>
</feature>
<keyword evidence="10" id="KW-1133">Transmembrane helix</keyword>
<dbReference type="GO" id="GO:0006515">
    <property type="term" value="P:protein quality control for misfolded or incompletely synthesized proteins"/>
    <property type="evidence" value="ECO:0007669"/>
    <property type="project" value="TreeGrafter"/>
</dbReference>
<feature type="transmembrane region" description="Helical" evidence="10">
    <location>
        <begin position="94"/>
        <end position="111"/>
    </location>
</feature>
<dbReference type="Proteomes" id="UP000478052">
    <property type="component" value="Unassembled WGS sequence"/>
</dbReference>
<dbReference type="GO" id="GO:0004222">
    <property type="term" value="F:metalloendopeptidase activity"/>
    <property type="evidence" value="ECO:0007669"/>
    <property type="project" value="InterPro"/>
</dbReference>
<evidence type="ECO:0000313" key="13">
    <source>
        <dbReference type="Proteomes" id="UP000478052"/>
    </source>
</evidence>
<feature type="transmembrane region" description="Helical" evidence="10">
    <location>
        <begin position="12"/>
        <end position="37"/>
    </location>
</feature>
<dbReference type="AlphaFoldDB" id="A0A6G0X5S3"/>
<evidence type="ECO:0000256" key="2">
    <source>
        <dbReference type="ARBA" id="ARBA00022723"/>
    </source>
</evidence>
<feature type="transmembrane region" description="Helical" evidence="10">
    <location>
        <begin position="303"/>
        <end position="321"/>
    </location>
</feature>
<dbReference type="Pfam" id="PF01435">
    <property type="entry name" value="Peptidase_M48"/>
    <property type="match status" value="1"/>
</dbReference>
<keyword evidence="5 9" id="KW-0482">Metalloprotease</keyword>
<dbReference type="InterPro" id="IPR051156">
    <property type="entry name" value="Mito/Outer_Membr_Metalloprot"/>
</dbReference>
<protein>
    <recommendedName>
        <fullName evidence="7">Metalloendopeptidase OMA1, mitochondrial</fullName>
    </recommendedName>
    <alternativeName>
        <fullName evidence="8">Overlapping with the m-AAA protease 1 homolog</fullName>
    </alternativeName>
</protein>
<reference evidence="12 13" key="1">
    <citation type="submission" date="2019-08" db="EMBL/GenBank/DDBJ databases">
        <title>Whole genome of Aphis craccivora.</title>
        <authorList>
            <person name="Voronova N.V."/>
            <person name="Shulinski R.S."/>
            <person name="Bandarenka Y.V."/>
            <person name="Zhorov D.G."/>
            <person name="Warner D."/>
        </authorList>
    </citation>
    <scope>NUCLEOTIDE SEQUENCE [LARGE SCALE GENOMIC DNA]</scope>
    <source>
        <strain evidence="12">180601</strain>
        <tissue evidence="12">Whole Body</tissue>
    </source>
</reference>
<evidence type="ECO:0000256" key="9">
    <source>
        <dbReference type="RuleBase" id="RU003983"/>
    </source>
</evidence>
<evidence type="ECO:0000256" key="3">
    <source>
        <dbReference type="ARBA" id="ARBA00022801"/>
    </source>
</evidence>
<evidence type="ECO:0000259" key="11">
    <source>
        <dbReference type="Pfam" id="PF01435"/>
    </source>
</evidence>
<dbReference type="PANTHER" id="PTHR22726:SF1">
    <property type="entry name" value="METALLOENDOPEPTIDASE OMA1, MITOCHONDRIAL"/>
    <property type="match status" value="1"/>
</dbReference>
<keyword evidence="3 9" id="KW-0378">Hydrolase</keyword>
<dbReference type="InterPro" id="IPR001915">
    <property type="entry name" value="Peptidase_M48"/>
</dbReference>
<keyword evidence="2" id="KW-0479">Metal-binding</keyword>
<feature type="domain" description="Peptidase M48" evidence="11">
    <location>
        <begin position="214"/>
        <end position="385"/>
    </location>
</feature>
<feature type="transmembrane region" description="Helical" evidence="10">
    <location>
        <begin position="132"/>
        <end position="152"/>
    </location>
</feature>
<dbReference type="GO" id="GO:0046872">
    <property type="term" value="F:metal ion binding"/>
    <property type="evidence" value="ECO:0007669"/>
    <property type="project" value="UniProtKB-KW"/>
</dbReference>
<dbReference type="PANTHER" id="PTHR22726">
    <property type="entry name" value="METALLOENDOPEPTIDASE OMA1"/>
    <property type="match status" value="1"/>
</dbReference>
<accession>A0A6G0X5S3</accession>
<dbReference type="GO" id="GO:0005743">
    <property type="term" value="C:mitochondrial inner membrane"/>
    <property type="evidence" value="ECO:0007669"/>
    <property type="project" value="TreeGrafter"/>
</dbReference>
<organism evidence="12 13">
    <name type="scientific">Aphis craccivora</name>
    <name type="common">Cowpea aphid</name>
    <dbReference type="NCBI Taxonomy" id="307492"/>
    <lineage>
        <taxon>Eukaryota</taxon>
        <taxon>Metazoa</taxon>
        <taxon>Ecdysozoa</taxon>
        <taxon>Arthropoda</taxon>
        <taxon>Hexapoda</taxon>
        <taxon>Insecta</taxon>
        <taxon>Pterygota</taxon>
        <taxon>Neoptera</taxon>
        <taxon>Paraneoptera</taxon>
        <taxon>Hemiptera</taxon>
        <taxon>Sternorrhyncha</taxon>
        <taxon>Aphidomorpha</taxon>
        <taxon>Aphidoidea</taxon>
        <taxon>Aphididae</taxon>
        <taxon>Aphidini</taxon>
        <taxon>Aphis</taxon>
        <taxon>Aphis</taxon>
    </lineage>
</organism>
<keyword evidence="13" id="KW-1185">Reference proteome</keyword>
<proteinExistence type="inferred from homology"/>
<comment type="caution">
    <text evidence="12">The sequence shown here is derived from an EMBL/GenBank/DDBJ whole genome shotgun (WGS) entry which is preliminary data.</text>
</comment>
<dbReference type="GO" id="GO:0034982">
    <property type="term" value="P:mitochondrial protein processing"/>
    <property type="evidence" value="ECO:0007669"/>
    <property type="project" value="TreeGrafter"/>
</dbReference>
<evidence type="ECO:0000256" key="5">
    <source>
        <dbReference type="ARBA" id="ARBA00023049"/>
    </source>
</evidence>
<feature type="transmembrane region" description="Helical" evidence="10">
    <location>
        <begin position="233"/>
        <end position="254"/>
    </location>
</feature>
<dbReference type="EMBL" id="VUJU01008127">
    <property type="protein sequence ID" value="KAF0735215.1"/>
    <property type="molecule type" value="Genomic_DNA"/>
</dbReference>
<evidence type="ECO:0000313" key="12">
    <source>
        <dbReference type="EMBL" id="KAF0735215.1"/>
    </source>
</evidence>
<comment type="similarity">
    <text evidence="6 9">Belongs to the peptidase M48 family.</text>
</comment>
<evidence type="ECO:0000256" key="7">
    <source>
        <dbReference type="ARBA" id="ARBA00040360"/>
    </source>
</evidence>
<dbReference type="Gene3D" id="3.30.2010.10">
    <property type="entry name" value="Metalloproteases ('zincins'), catalytic domain"/>
    <property type="match status" value="1"/>
</dbReference>
<dbReference type="OrthoDB" id="7464992at2759"/>